<dbReference type="PaxDb" id="7955-ENSDARP00000106171"/>
<dbReference type="Pfam" id="PF15281">
    <property type="entry name" value="Consortin_C"/>
    <property type="match status" value="1"/>
</dbReference>
<dbReference type="eggNOG" id="ENOG502QSMS">
    <property type="taxonomic scope" value="Eukaryota"/>
</dbReference>
<keyword evidence="2" id="KW-0812">Transmembrane</keyword>
<dbReference type="Ensembl" id="ENSDART00000155329.2">
    <property type="protein sequence ID" value="ENSDARP00000129216.1"/>
    <property type="gene ID" value="ENSDARG00000086283.4"/>
</dbReference>
<dbReference type="KEGG" id="dre:569425"/>
<dbReference type="Pfam" id="PF22883">
    <property type="entry name" value="Consortin_N"/>
    <property type="match status" value="1"/>
</dbReference>
<evidence type="ECO:0000256" key="2">
    <source>
        <dbReference type="SAM" id="Phobius"/>
    </source>
</evidence>
<sequence>MDDGQWQSDGPVRRGGATEPELQSCSESFRSPDDNHNRLLEEADEVEQGPRGGHGPLRPELTNNNGDDEEYDSSKVEDEEEEDEEEVDSNSGAFSPELDGHIRDSPTPSPSPTVSEGLLSPEDPPHSDSASPQGFSLSLTASLQELQEQGDHPLLPQCLHQIAEAFMHAEDYERAVRFIQLERLYHERLLFNLSALQMQWEKRLGLVGRCQDGGGERDRNPDAEHLEKLRHICRTHRQPAWSIEQSEASKVQKNSVIRAEQNLNTHVLSCSSGNVMEDPSSSEAQQELSQPEDCSSSGIQRQHDHTPSSTATPTTPTLSLLAMPTSFSPSAVTDSSSSPDCEQKVNVPDSQNYAEAQAPMDVSPSDQRPQTDNIGPAVMMEGTGITVDTGQDVPYTEMDDGGNVEESVKVEGGGEDGEALEQEVLEITAEMEMEENGNGLDFMNVAMLDDMAKRIQVEEITPAAGLVSILKRRVSLEGENSSAPAAPKPVSKRKVRFREPDEGLDHDEVAGDSWLLLLLLCLATVVISVGGTALYCSFGDTQSSVCTDFSHNMDFYVGRVQRGMDELKHWLSPSS</sequence>
<proteinExistence type="predicted"/>
<keyword evidence="2" id="KW-1133">Transmembrane helix</keyword>
<dbReference type="GO" id="GO:0005886">
    <property type="term" value="C:plasma membrane"/>
    <property type="evidence" value="ECO:0000318"/>
    <property type="project" value="GO_Central"/>
</dbReference>
<feature type="compositionally biased region" description="Low complexity" evidence="1">
    <location>
        <begin position="307"/>
        <end position="338"/>
    </location>
</feature>
<feature type="region of interest" description="Disordered" evidence="1">
    <location>
        <begin position="1"/>
        <end position="134"/>
    </location>
</feature>
<feature type="region of interest" description="Disordered" evidence="1">
    <location>
        <begin position="357"/>
        <end position="376"/>
    </location>
</feature>
<evidence type="ECO:0000313" key="6">
    <source>
        <dbReference type="Proteomes" id="UP000000437"/>
    </source>
</evidence>
<accession>E7FE62</accession>
<dbReference type="OMA" id="CQDGPED"/>
<dbReference type="EMBL" id="BX470113">
    <property type="status" value="NOT_ANNOTATED_CDS"/>
    <property type="molecule type" value="Genomic_DNA"/>
</dbReference>
<organism evidence="5">
    <name type="scientific">Danio rerio</name>
    <name type="common">Zebrafish</name>
    <name type="synonym">Brachydanio rerio</name>
    <dbReference type="NCBI Taxonomy" id="7955"/>
    <lineage>
        <taxon>Eukaryota</taxon>
        <taxon>Metazoa</taxon>
        <taxon>Chordata</taxon>
        <taxon>Craniata</taxon>
        <taxon>Vertebrata</taxon>
        <taxon>Euteleostomi</taxon>
        <taxon>Actinopterygii</taxon>
        <taxon>Neopterygii</taxon>
        <taxon>Teleostei</taxon>
        <taxon>Ostariophysi</taxon>
        <taxon>Cypriniformes</taxon>
        <taxon>Danionidae</taxon>
        <taxon>Danioninae</taxon>
        <taxon>Danio</taxon>
    </lineage>
</organism>
<dbReference type="GeneTree" id="ENSGT00390000005861"/>
<dbReference type="CTD" id="569425"/>
<evidence type="ECO:0000256" key="1">
    <source>
        <dbReference type="SAM" id="MobiDB-lite"/>
    </source>
</evidence>
<dbReference type="GO" id="GO:0030133">
    <property type="term" value="C:transport vesicle"/>
    <property type="evidence" value="ECO:0000318"/>
    <property type="project" value="GO_Central"/>
</dbReference>
<dbReference type="AlphaFoldDB" id="E7FE62"/>
<keyword evidence="6" id="KW-1185">Reference proteome</keyword>
<accession>A0A8N7TBR6</accession>
<dbReference type="GeneID" id="569425"/>
<reference evidence="5 6" key="1">
    <citation type="journal article" date="2013" name="Nature">
        <title>The zebrafish reference genome sequence and its relationship to the human genome.</title>
        <authorList>
            <consortium name="Genome Reference Consortium Zebrafish"/>
            <person name="Howe K."/>
            <person name="Clark M.D."/>
            <person name="Torroja C.F."/>
            <person name="Torrance J."/>
            <person name="Berthelot C."/>
            <person name="Muffato M."/>
            <person name="Collins J.E."/>
            <person name="Humphray S."/>
            <person name="McLaren K."/>
            <person name="Matthews L."/>
            <person name="McLaren S."/>
            <person name="Sealy I."/>
            <person name="Caccamo M."/>
            <person name="Churcher C."/>
            <person name="Scott C."/>
            <person name="Barrett J.C."/>
            <person name="Koch R."/>
            <person name="Rauch G.J."/>
            <person name="White S."/>
            <person name="Chow W."/>
            <person name="Kilian B."/>
            <person name="Quintais L.T."/>
            <person name="Guerra-Assuncao J.A."/>
            <person name="Zhou Y."/>
            <person name="Gu Y."/>
            <person name="Yen J."/>
            <person name="Vogel J.H."/>
            <person name="Eyre T."/>
            <person name="Redmond S."/>
            <person name="Banerjee R."/>
            <person name="Chi J."/>
            <person name="Fu B."/>
            <person name="Langley E."/>
            <person name="Maguire S.F."/>
            <person name="Laird G.K."/>
            <person name="Lloyd D."/>
            <person name="Kenyon E."/>
            <person name="Donaldson S."/>
            <person name="Sehra H."/>
            <person name="Almeida-King J."/>
            <person name="Loveland J."/>
            <person name="Trevanion S."/>
            <person name="Jones M."/>
            <person name="Quail M."/>
            <person name="Willey D."/>
            <person name="Hunt A."/>
            <person name="Burton J."/>
            <person name="Sims S."/>
            <person name="McLay K."/>
            <person name="Plumb B."/>
            <person name="Davis J."/>
            <person name="Clee C."/>
            <person name="Oliver K."/>
            <person name="Clark R."/>
            <person name="Riddle C."/>
            <person name="Elliot D."/>
            <person name="Eliott D."/>
            <person name="Threadgold G."/>
            <person name="Harden G."/>
            <person name="Ware D."/>
            <person name="Begum S."/>
            <person name="Mortimore B."/>
            <person name="Mortimer B."/>
            <person name="Kerry G."/>
            <person name="Heath P."/>
            <person name="Phillimore B."/>
            <person name="Tracey A."/>
            <person name="Corby N."/>
            <person name="Dunn M."/>
            <person name="Johnson C."/>
            <person name="Wood J."/>
            <person name="Clark S."/>
            <person name="Pelan S."/>
            <person name="Griffiths G."/>
            <person name="Smith M."/>
            <person name="Glithero R."/>
            <person name="Howden P."/>
            <person name="Barker N."/>
            <person name="Lloyd C."/>
            <person name="Stevens C."/>
            <person name="Harley J."/>
            <person name="Holt K."/>
            <person name="Panagiotidis G."/>
            <person name="Lovell J."/>
            <person name="Beasley H."/>
            <person name="Henderson C."/>
            <person name="Gordon D."/>
            <person name="Auger K."/>
            <person name="Wright D."/>
            <person name="Collins J."/>
            <person name="Raisen C."/>
            <person name="Dyer L."/>
            <person name="Leung K."/>
            <person name="Robertson L."/>
            <person name="Ambridge K."/>
            <person name="Leongamornlert D."/>
            <person name="McGuire S."/>
            <person name="Gilderthorp R."/>
            <person name="Griffiths C."/>
            <person name="Manthravadi D."/>
            <person name="Nichol S."/>
            <person name="Barker G."/>
            <person name="Whitehead S."/>
            <person name="Kay M."/>
            <person name="Brown J."/>
            <person name="Murnane C."/>
            <person name="Gray E."/>
            <person name="Humphries M."/>
            <person name="Sycamore N."/>
            <person name="Barker D."/>
            <person name="Saunders D."/>
            <person name="Wallis J."/>
            <person name="Babbage A."/>
            <person name="Hammond S."/>
            <person name="Mashreghi-Mohammadi M."/>
            <person name="Barr L."/>
            <person name="Martin S."/>
            <person name="Wray P."/>
            <person name="Ellington A."/>
            <person name="Matthews N."/>
            <person name="Ellwood M."/>
            <person name="Woodmansey R."/>
            <person name="Clark G."/>
            <person name="Cooper J."/>
            <person name="Cooper J."/>
            <person name="Tromans A."/>
            <person name="Grafham D."/>
            <person name="Skuce C."/>
            <person name="Pandian R."/>
            <person name="Andrews R."/>
            <person name="Harrison E."/>
            <person name="Kimberley A."/>
            <person name="Garnett J."/>
            <person name="Fosker N."/>
            <person name="Hall R."/>
            <person name="Garner P."/>
            <person name="Kelly D."/>
            <person name="Bird C."/>
            <person name="Palmer S."/>
            <person name="Gehring I."/>
            <person name="Berger A."/>
            <person name="Dooley C.M."/>
            <person name="Ersan-Urun Z."/>
            <person name="Eser C."/>
            <person name="Geiger H."/>
            <person name="Geisler M."/>
            <person name="Karotki L."/>
            <person name="Kirn A."/>
            <person name="Konantz J."/>
            <person name="Konantz M."/>
            <person name="Oberlander M."/>
            <person name="Rudolph-Geiger S."/>
            <person name="Teucke M."/>
            <person name="Lanz C."/>
            <person name="Raddatz G."/>
            <person name="Osoegawa K."/>
            <person name="Zhu B."/>
            <person name="Rapp A."/>
            <person name="Widaa S."/>
            <person name="Langford C."/>
            <person name="Yang F."/>
            <person name="Schuster S.C."/>
            <person name="Carter N.P."/>
            <person name="Harrow J."/>
            <person name="Ning Z."/>
            <person name="Herrero J."/>
            <person name="Searle S.M."/>
            <person name="Enright A."/>
            <person name="Geisler R."/>
            <person name="Plasterk R.H."/>
            <person name="Lee C."/>
            <person name="Westerfield M."/>
            <person name="de Jong P.J."/>
            <person name="Zon L.I."/>
            <person name="Postlethwait J.H."/>
            <person name="Nusslein-Volhard C."/>
            <person name="Hubbard T.J."/>
            <person name="Roest Crollius H."/>
            <person name="Rogers J."/>
            <person name="Stemple D.L."/>
        </authorList>
    </citation>
    <scope>NUCLEOTIDE SEQUENCE [LARGE SCALE GENOMIC DNA]</scope>
    <source>
        <strain evidence="5">Tuebingen</strain>
    </source>
</reference>
<dbReference type="GO" id="GO:0005802">
    <property type="term" value="C:trans-Golgi network"/>
    <property type="evidence" value="ECO:0000318"/>
    <property type="project" value="GO_Central"/>
</dbReference>
<dbReference type="Proteomes" id="UP000000437">
    <property type="component" value="Chromosome 17"/>
</dbReference>
<name>E7FE62_DANRE</name>
<feature type="compositionally biased region" description="Polar residues" evidence="1">
    <location>
        <begin position="270"/>
        <end position="300"/>
    </location>
</feature>
<dbReference type="PANTHER" id="PTHR28581">
    <property type="entry name" value="CONSORTIN"/>
    <property type="match status" value="1"/>
</dbReference>
<evidence type="ECO:0000259" key="3">
    <source>
        <dbReference type="Pfam" id="PF15281"/>
    </source>
</evidence>
<feature type="compositionally biased region" description="Basic and acidic residues" evidence="1">
    <location>
        <begin position="30"/>
        <end position="41"/>
    </location>
</feature>
<reference evidence="7" key="3">
    <citation type="submission" date="2025-04" db="UniProtKB">
        <authorList>
            <consortium name="RefSeq"/>
        </authorList>
    </citation>
    <scope>IDENTIFICATION</scope>
    <source>
        <strain evidence="7">Tuebingen</strain>
    </source>
</reference>
<dbReference type="ZFIN" id="ZDB-GENE-120917-3">
    <property type="gene designation" value="cnsta"/>
</dbReference>
<dbReference type="GO" id="GO:0042998">
    <property type="term" value="P:positive regulation of Golgi to plasma membrane protein transport"/>
    <property type="evidence" value="ECO:0000318"/>
    <property type="project" value="GO_Central"/>
</dbReference>
<feature type="region of interest" description="Disordered" evidence="1">
    <location>
        <begin position="270"/>
        <end position="346"/>
    </location>
</feature>
<dbReference type="InterPro" id="IPR042318">
    <property type="entry name" value="Consortin"/>
</dbReference>
<dbReference type="GlyGen" id="E7FE62">
    <property type="glycosylation" value="2 sites"/>
</dbReference>
<dbReference type="HOGENOM" id="CLU_034199_0_0_1"/>
<dbReference type="GO" id="GO:0071253">
    <property type="term" value="F:connexin binding"/>
    <property type="evidence" value="ECO:0000318"/>
    <property type="project" value="GO_Central"/>
</dbReference>
<dbReference type="PANTHER" id="PTHR28581:SF1">
    <property type="entry name" value="CONSORTIN"/>
    <property type="match status" value="1"/>
</dbReference>
<keyword evidence="2" id="KW-0472">Membrane</keyword>
<evidence type="ECO:0000313" key="5">
    <source>
        <dbReference type="Ensembl" id="ENSDARP00000129216"/>
    </source>
</evidence>
<dbReference type="InterPro" id="IPR054132">
    <property type="entry name" value="Consortin_N"/>
</dbReference>
<feature type="domain" description="Consortin N-terminal" evidence="4">
    <location>
        <begin position="151"/>
        <end position="202"/>
    </location>
</feature>
<dbReference type="RefSeq" id="XP_697901.4">
    <property type="nucleotide sequence ID" value="XM_692809.8"/>
</dbReference>
<dbReference type="OrthoDB" id="9894200at2759"/>
<reference evidence="5" key="2">
    <citation type="submission" date="2014-03" db="UniProtKB">
        <authorList>
            <consortium name="Ensembl"/>
        </authorList>
    </citation>
    <scope>IDENTIFICATION</scope>
    <source>
        <strain evidence="5">Tuebingen</strain>
    </source>
</reference>
<dbReference type="STRING" id="7955.ENSDARP00000129216"/>
<evidence type="ECO:0000313" key="7">
    <source>
        <dbReference type="RefSeq" id="XP_697901.4"/>
    </source>
</evidence>
<protein>
    <submittedName>
        <fullName evidence="5 7">Consortin</fullName>
    </submittedName>
</protein>
<feature type="transmembrane region" description="Helical" evidence="2">
    <location>
        <begin position="514"/>
        <end position="535"/>
    </location>
</feature>
<feature type="domain" description="Consortin C-terminal" evidence="3">
    <location>
        <begin position="459"/>
        <end position="572"/>
    </location>
</feature>
<dbReference type="AGR" id="ZFIN:ZDB-GENE-120917-3"/>
<evidence type="ECO:0000313" key="8">
    <source>
        <dbReference type="ZFIN" id="ZDB-GENE-120917-3"/>
    </source>
</evidence>
<feature type="compositionally biased region" description="Polar residues" evidence="1">
    <location>
        <begin position="364"/>
        <end position="373"/>
    </location>
</feature>
<feature type="compositionally biased region" description="Acidic residues" evidence="1">
    <location>
        <begin position="66"/>
        <end position="88"/>
    </location>
</feature>
<dbReference type="InterPro" id="IPR028129">
    <property type="entry name" value="Consortin_C"/>
</dbReference>
<dbReference type="Bgee" id="ENSDARG00000086283">
    <property type="expression patterns" value="Expressed in early embryo and 18 other cell types or tissues"/>
</dbReference>
<evidence type="ECO:0000259" key="4">
    <source>
        <dbReference type="Pfam" id="PF22883"/>
    </source>
</evidence>
<gene>
    <name evidence="5 7 8" type="primary">cnsta</name>
</gene>